<organism evidence="1 2">
    <name type="scientific">Vaccinium darrowii</name>
    <dbReference type="NCBI Taxonomy" id="229202"/>
    <lineage>
        <taxon>Eukaryota</taxon>
        <taxon>Viridiplantae</taxon>
        <taxon>Streptophyta</taxon>
        <taxon>Embryophyta</taxon>
        <taxon>Tracheophyta</taxon>
        <taxon>Spermatophyta</taxon>
        <taxon>Magnoliopsida</taxon>
        <taxon>eudicotyledons</taxon>
        <taxon>Gunneridae</taxon>
        <taxon>Pentapetalae</taxon>
        <taxon>asterids</taxon>
        <taxon>Ericales</taxon>
        <taxon>Ericaceae</taxon>
        <taxon>Vaccinioideae</taxon>
        <taxon>Vaccinieae</taxon>
        <taxon>Vaccinium</taxon>
    </lineage>
</organism>
<dbReference type="Proteomes" id="UP000828048">
    <property type="component" value="Chromosome 9"/>
</dbReference>
<sequence length="367" mass="41134">MARSFSHDADWTRVSKNRANAEQRYCNHRFDRLNYISVYVDNLPFEMDEVWLRQIFKGYGEVMDVYIPKKRSSRFNTKFGFIRFLSMEEAHRAIQDLDGFLIRDFNIHVNLAKFSHRRRDLNPVRNSVDFTATRRYADVSDYQVNSNKRNESIDGSSRSFADIVAGKVCSAAKLSVKACEEGNQWLSRSAVAKLPSLRSVESLREAFIADGIWNIQLRSMGGHNYARTECPSSSENNSDSEKKDNVGVVELVGNKEIFEDLADKQALSPNTEVDVGDDKGSNLNGVSFVGESTSPLKSGFHQKTIRPSNQQSPTTTLSVVTKKKAAESPRESVFSPDSNGKRVLSVQSGNNRWPSVGGPSSARDPSL</sequence>
<evidence type="ECO:0000313" key="1">
    <source>
        <dbReference type="EMBL" id="KAH7865037.1"/>
    </source>
</evidence>
<proteinExistence type="predicted"/>
<keyword evidence="2" id="KW-1185">Reference proteome</keyword>
<dbReference type="EMBL" id="CM037159">
    <property type="protein sequence ID" value="KAH7865037.1"/>
    <property type="molecule type" value="Genomic_DNA"/>
</dbReference>
<accession>A0ACB7ZG86</accession>
<gene>
    <name evidence="1" type="ORF">Vadar_001483</name>
</gene>
<reference evidence="1 2" key="1">
    <citation type="journal article" date="2021" name="Hortic Res">
        <title>High-quality reference genome and annotation aids understanding of berry development for evergreen blueberry (Vaccinium darrowii).</title>
        <authorList>
            <person name="Yu J."/>
            <person name="Hulse-Kemp A.M."/>
            <person name="Babiker E."/>
            <person name="Staton M."/>
        </authorList>
    </citation>
    <scope>NUCLEOTIDE SEQUENCE [LARGE SCALE GENOMIC DNA]</scope>
    <source>
        <strain evidence="2">cv. NJ 8807/NJ 8810</strain>
        <tissue evidence="1">Young leaf</tissue>
    </source>
</reference>
<name>A0ACB7ZG86_9ERIC</name>
<evidence type="ECO:0000313" key="2">
    <source>
        <dbReference type="Proteomes" id="UP000828048"/>
    </source>
</evidence>
<protein>
    <submittedName>
        <fullName evidence="1">Uncharacterized protein</fullName>
    </submittedName>
</protein>
<comment type="caution">
    <text evidence="1">The sequence shown here is derived from an EMBL/GenBank/DDBJ whole genome shotgun (WGS) entry which is preliminary data.</text>
</comment>